<keyword evidence="12" id="KW-0547">Nucleotide-binding</keyword>
<evidence type="ECO:0000256" key="1">
    <source>
        <dbReference type="ARBA" id="ARBA00000085"/>
    </source>
</evidence>
<dbReference type="PRINTS" id="PR00344">
    <property type="entry name" value="BCTRLSENSOR"/>
</dbReference>
<evidence type="ECO:0000256" key="10">
    <source>
        <dbReference type="ARBA" id="ARBA00023136"/>
    </source>
</evidence>
<dbReference type="InterPro" id="IPR003594">
    <property type="entry name" value="HATPase_dom"/>
</dbReference>
<dbReference type="InterPro" id="IPR004358">
    <property type="entry name" value="Sig_transdc_His_kin-like_C"/>
</dbReference>
<dbReference type="EMBL" id="JARWAO010000002">
    <property type="protein sequence ID" value="MDR5895495.1"/>
    <property type="molecule type" value="Genomic_DNA"/>
</dbReference>
<dbReference type="PANTHER" id="PTHR44936:SF5">
    <property type="entry name" value="SENSOR HISTIDINE KINASE ENVZ"/>
    <property type="match status" value="1"/>
</dbReference>
<reference evidence="12 13" key="1">
    <citation type="submission" date="2023-04" db="EMBL/GenBank/DDBJ databases">
        <title>A long-awaited taxogenomic arrangement of the family Halomonadaceae.</title>
        <authorList>
            <person name="De La Haba R."/>
            <person name="Chuvochina M."/>
            <person name="Wittouck S."/>
            <person name="Arahal D.R."/>
            <person name="Sanchez-Porro C."/>
            <person name="Hugenholtz P."/>
            <person name="Ventosa A."/>
        </authorList>
    </citation>
    <scope>NUCLEOTIDE SEQUENCE [LARGE SCALE GENOMIC DNA]</scope>
    <source>
        <strain evidence="12 13">DSM 22428</strain>
    </source>
</reference>
<evidence type="ECO:0000313" key="12">
    <source>
        <dbReference type="EMBL" id="MDR5895495.1"/>
    </source>
</evidence>
<keyword evidence="7" id="KW-0418">Kinase</keyword>
<feature type="domain" description="Histidine kinase" evidence="11">
    <location>
        <begin position="1"/>
        <end position="75"/>
    </location>
</feature>
<sequence>MNVTITDTGPGIDKHTLDHLATPFVQGETATSAGALGYGLGLSIARSIVMAHRGRLSLENRPGGGLQVVMVLPAC</sequence>
<dbReference type="SUPFAM" id="SSF55874">
    <property type="entry name" value="ATPase domain of HSP90 chaperone/DNA topoisomerase II/histidine kinase"/>
    <property type="match status" value="1"/>
</dbReference>
<keyword evidence="12" id="KW-0067">ATP-binding</keyword>
<dbReference type="InterPro" id="IPR036890">
    <property type="entry name" value="HATPase_C_sf"/>
</dbReference>
<evidence type="ECO:0000256" key="8">
    <source>
        <dbReference type="ARBA" id="ARBA00022989"/>
    </source>
</evidence>
<protein>
    <recommendedName>
        <fullName evidence="3">histidine kinase</fullName>
        <ecNumber evidence="3">2.7.13.3</ecNumber>
    </recommendedName>
</protein>
<organism evidence="12 13">
    <name type="scientific">Larsenimonas suaedae</name>
    <dbReference type="NCBI Taxonomy" id="1851019"/>
    <lineage>
        <taxon>Bacteria</taxon>
        <taxon>Pseudomonadati</taxon>
        <taxon>Pseudomonadota</taxon>
        <taxon>Gammaproteobacteria</taxon>
        <taxon>Oceanospirillales</taxon>
        <taxon>Halomonadaceae</taxon>
        <taxon>Larsenimonas</taxon>
    </lineage>
</organism>
<keyword evidence="8" id="KW-1133">Transmembrane helix</keyword>
<comment type="caution">
    <text evidence="12">The sequence shown here is derived from an EMBL/GenBank/DDBJ whole genome shotgun (WGS) entry which is preliminary data.</text>
</comment>
<proteinExistence type="predicted"/>
<evidence type="ECO:0000256" key="7">
    <source>
        <dbReference type="ARBA" id="ARBA00022777"/>
    </source>
</evidence>
<keyword evidence="6" id="KW-0812">Transmembrane</keyword>
<keyword evidence="10" id="KW-0472">Membrane</keyword>
<accession>A0ABU1GUL1</accession>
<evidence type="ECO:0000256" key="3">
    <source>
        <dbReference type="ARBA" id="ARBA00012438"/>
    </source>
</evidence>
<evidence type="ECO:0000259" key="11">
    <source>
        <dbReference type="PROSITE" id="PS50109"/>
    </source>
</evidence>
<name>A0ABU1GUL1_9GAMM</name>
<dbReference type="PANTHER" id="PTHR44936">
    <property type="entry name" value="SENSOR PROTEIN CREC"/>
    <property type="match status" value="1"/>
</dbReference>
<keyword evidence="5" id="KW-0808">Transferase</keyword>
<evidence type="ECO:0000256" key="6">
    <source>
        <dbReference type="ARBA" id="ARBA00022692"/>
    </source>
</evidence>
<keyword evidence="4" id="KW-0997">Cell inner membrane</keyword>
<dbReference type="PROSITE" id="PS50109">
    <property type="entry name" value="HIS_KIN"/>
    <property type="match status" value="1"/>
</dbReference>
<dbReference type="Proteomes" id="UP001269375">
    <property type="component" value="Unassembled WGS sequence"/>
</dbReference>
<evidence type="ECO:0000256" key="9">
    <source>
        <dbReference type="ARBA" id="ARBA00023012"/>
    </source>
</evidence>
<dbReference type="Pfam" id="PF02518">
    <property type="entry name" value="HATPase_c"/>
    <property type="match status" value="1"/>
</dbReference>
<keyword evidence="9" id="KW-0902">Two-component regulatory system</keyword>
<comment type="subcellular location">
    <subcellularLocation>
        <location evidence="2">Cell inner membrane</location>
        <topology evidence="2">Multi-pass membrane protein</topology>
    </subcellularLocation>
</comment>
<evidence type="ECO:0000256" key="2">
    <source>
        <dbReference type="ARBA" id="ARBA00004429"/>
    </source>
</evidence>
<comment type="catalytic activity">
    <reaction evidence="1">
        <text>ATP + protein L-histidine = ADP + protein N-phospho-L-histidine.</text>
        <dbReference type="EC" id="2.7.13.3"/>
    </reaction>
</comment>
<keyword evidence="13" id="KW-1185">Reference proteome</keyword>
<dbReference type="GO" id="GO:0005524">
    <property type="term" value="F:ATP binding"/>
    <property type="evidence" value="ECO:0007669"/>
    <property type="project" value="UniProtKB-KW"/>
</dbReference>
<evidence type="ECO:0000256" key="4">
    <source>
        <dbReference type="ARBA" id="ARBA00022519"/>
    </source>
</evidence>
<keyword evidence="4" id="KW-1003">Cell membrane</keyword>
<gene>
    <name evidence="12" type="ORF">QC825_05350</name>
</gene>
<dbReference type="InterPro" id="IPR005467">
    <property type="entry name" value="His_kinase_dom"/>
</dbReference>
<dbReference type="InterPro" id="IPR050980">
    <property type="entry name" value="2C_sensor_his_kinase"/>
</dbReference>
<dbReference type="RefSeq" id="WP_251591477.1">
    <property type="nucleotide sequence ID" value="NZ_JAMLJI010000001.1"/>
</dbReference>
<evidence type="ECO:0000313" key="13">
    <source>
        <dbReference type="Proteomes" id="UP001269375"/>
    </source>
</evidence>
<evidence type="ECO:0000256" key="5">
    <source>
        <dbReference type="ARBA" id="ARBA00022679"/>
    </source>
</evidence>
<dbReference type="EC" id="2.7.13.3" evidence="3"/>
<dbReference type="Gene3D" id="3.30.565.10">
    <property type="entry name" value="Histidine kinase-like ATPase, C-terminal domain"/>
    <property type="match status" value="1"/>
</dbReference>